<name>A0A7Z2J9S1_9BURK</name>
<keyword evidence="2" id="KW-0808">Transferase</keyword>
<reference evidence="2 3" key="1">
    <citation type="submission" date="2019-12" db="EMBL/GenBank/DDBJ databases">
        <title>Paraburkholderia acidiphila 7Q-K02 sp. nov and Paraburkholderia acidisoli DHF22 sp. nov., two strains isolated from forest soil.</title>
        <authorList>
            <person name="Gao Z."/>
            <person name="Qiu L."/>
        </authorList>
    </citation>
    <scope>NUCLEOTIDE SEQUENCE [LARGE SCALE GENOMIC DNA]</scope>
    <source>
        <strain evidence="2 3">7Q-K02</strain>
    </source>
</reference>
<dbReference type="InterPro" id="IPR038740">
    <property type="entry name" value="BioF2-like_GNAT_dom"/>
</dbReference>
<gene>
    <name evidence="2" type="ORF">FAZ97_19205</name>
</gene>
<dbReference type="Proteomes" id="UP000434209">
    <property type="component" value="Chromosome 2"/>
</dbReference>
<sequence length="409" mass="45717">MSIEVASFPRAAASQASGTICHEIRVCRSSAEFARLRPMWSALATTCPPSLEFTYCEVAAARAFARGATVSVVLVSIGEVPVAIWPVKVEHRGAYRVARALGCGNDQEYGGPLVADPADARYYAAALQALRCLEADVLEIRLIESGSALDTALSNVPRSWVHRAIPSRWRCVDSYSISLSEFATYDDFVATRPESLRGSLRRRARRLADDSLVQYGWCQDALDAREVLTWLFANKRRWALARGFDTPFLMDDEVSDFFIDLAGRIDLVATPFVSFVKVNGAPVAASVNLVGTRNIEYFITTYDEKYAACSVGNLLVDSIARWAHASGRDFDFRPFFSIYKERWSNHKSWYETHFVILTLRGRLAEVSLAAEQFRRLVRKVRALACERLSTKTPALSATRHSRHGIKNQE</sequence>
<dbReference type="Pfam" id="PF13480">
    <property type="entry name" value="Acetyltransf_6"/>
    <property type="match status" value="1"/>
</dbReference>
<protein>
    <submittedName>
        <fullName evidence="2">GNAT family N-acetyltransferase</fullName>
    </submittedName>
</protein>
<evidence type="ECO:0000313" key="2">
    <source>
        <dbReference type="EMBL" id="QGZ57067.1"/>
    </source>
</evidence>
<dbReference type="EMBL" id="CP046910">
    <property type="protein sequence ID" value="QGZ57067.1"/>
    <property type="molecule type" value="Genomic_DNA"/>
</dbReference>
<proteinExistence type="predicted"/>
<dbReference type="InterPro" id="IPR016181">
    <property type="entry name" value="Acyl_CoA_acyltransferase"/>
</dbReference>
<organism evidence="2 3">
    <name type="scientific">Paraburkholderia acidiphila</name>
    <dbReference type="NCBI Taxonomy" id="2571747"/>
    <lineage>
        <taxon>Bacteria</taxon>
        <taxon>Pseudomonadati</taxon>
        <taxon>Pseudomonadota</taxon>
        <taxon>Betaproteobacteria</taxon>
        <taxon>Burkholderiales</taxon>
        <taxon>Burkholderiaceae</taxon>
        <taxon>Paraburkholderia</taxon>
    </lineage>
</organism>
<keyword evidence="3" id="KW-1185">Reference proteome</keyword>
<accession>A0A7Z2J9S1</accession>
<dbReference type="GO" id="GO:0016740">
    <property type="term" value="F:transferase activity"/>
    <property type="evidence" value="ECO:0007669"/>
    <property type="project" value="UniProtKB-KW"/>
</dbReference>
<evidence type="ECO:0000313" key="3">
    <source>
        <dbReference type="Proteomes" id="UP000434209"/>
    </source>
</evidence>
<evidence type="ECO:0000259" key="1">
    <source>
        <dbReference type="Pfam" id="PF13480"/>
    </source>
</evidence>
<feature type="domain" description="BioF2-like acetyltransferase" evidence="1">
    <location>
        <begin position="195"/>
        <end position="332"/>
    </location>
</feature>
<dbReference type="RefSeq" id="WP_158760016.1">
    <property type="nucleotide sequence ID" value="NZ_CP046910.1"/>
</dbReference>
<dbReference type="OrthoDB" id="8998823at2"/>
<dbReference type="KEGG" id="pacp:FAZ97_19205"/>
<dbReference type="AlphaFoldDB" id="A0A7Z2J9S1"/>
<dbReference type="SUPFAM" id="SSF55729">
    <property type="entry name" value="Acyl-CoA N-acyltransferases (Nat)"/>
    <property type="match status" value="1"/>
</dbReference>